<keyword evidence="4" id="KW-1185">Reference proteome</keyword>
<reference evidence="3 4" key="1">
    <citation type="submission" date="2019-04" db="EMBL/GenBank/DDBJ databases">
        <title>Geobacter ruber sp. nov., ferric-reducing bacteria isolated from paddy soil.</title>
        <authorList>
            <person name="Xu Z."/>
            <person name="Masuda Y."/>
            <person name="Itoh H."/>
            <person name="Senoo K."/>
        </authorList>
    </citation>
    <scope>NUCLEOTIDE SEQUENCE [LARGE SCALE GENOMIC DNA]</scope>
    <source>
        <strain evidence="3 4">Red88</strain>
    </source>
</reference>
<evidence type="ECO:0000259" key="1">
    <source>
        <dbReference type="Pfam" id="PF07075"/>
    </source>
</evidence>
<sequence>MSDMIGRVAVIRVLLFLLFIPCLPSQLFAADGPVLPGIDVLEQRGFDLLQGKRVGLITNHTGRSRDGRSTIDIINRAPGCRLTALFSPEHGIRGEADEKVASATDRASGLPVHSLYGATCRPTPDMLHGVDILVFDIQDIGTRFYTYIGTLSLAMRAARDAGIPFVVLDRPNPLGGERVEGAIPTTALPERASGCGAITSIHPIPTRHGMTMGELARLFNTEFGIGCRLTVVPMQGWRRSMYFDATGLTWINPSPNMKSLPAAILYPGLGTLETADLSVGRGTERPFLAYGAPWADGAAVARNLAGRSIPGISFTPCSFVPTAAGHPYRGKRCSGVCVAALDRDRLDPVLAGLHLAQAFYETHPRQFKVSEGFGTEVGDREAWRLLKQKGVTPLDVVRRWDEDLERFRKVRGRYLLY</sequence>
<dbReference type="Gene3D" id="3.90.1150.140">
    <property type="match status" value="1"/>
</dbReference>
<dbReference type="InterPro" id="IPR048503">
    <property type="entry name" value="NamZ_C"/>
</dbReference>
<dbReference type="InterPro" id="IPR008302">
    <property type="entry name" value="NamZ"/>
</dbReference>
<comment type="caution">
    <text evidence="3">The sequence shown here is derived from an EMBL/GenBank/DDBJ whole genome shotgun (WGS) entry which is preliminary data.</text>
</comment>
<name>A0A5A9XGB7_9BACT</name>
<dbReference type="Gene3D" id="3.40.50.12170">
    <property type="entry name" value="Uncharacterised protein PF07075, DUF1343"/>
    <property type="match status" value="1"/>
</dbReference>
<dbReference type="GO" id="GO:0033922">
    <property type="term" value="F:peptidoglycan beta-N-acetylmuramidase activity"/>
    <property type="evidence" value="ECO:0007669"/>
    <property type="project" value="InterPro"/>
</dbReference>
<organism evidence="3 4">
    <name type="scientific">Oryzomonas rubra</name>
    <dbReference type="NCBI Taxonomy" id="2509454"/>
    <lineage>
        <taxon>Bacteria</taxon>
        <taxon>Pseudomonadati</taxon>
        <taxon>Thermodesulfobacteriota</taxon>
        <taxon>Desulfuromonadia</taxon>
        <taxon>Geobacterales</taxon>
        <taxon>Geobacteraceae</taxon>
        <taxon>Oryzomonas</taxon>
    </lineage>
</organism>
<feature type="domain" description="Peptidoglycan beta-N-acetylmuramidase NamZ N-terminal" evidence="1">
    <location>
        <begin position="54"/>
        <end position="259"/>
    </location>
</feature>
<accession>A0A5A9XGB7</accession>
<feature type="domain" description="Peptidoglycan beta-N-acetylmuramidase NamZ C-terminal" evidence="2">
    <location>
        <begin position="264"/>
        <end position="417"/>
    </location>
</feature>
<dbReference type="Pfam" id="PF20732">
    <property type="entry name" value="NamZ_C"/>
    <property type="match status" value="1"/>
</dbReference>
<dbReference type="AlphaFoldDB" id="A0A5A9XGB7"/>
<dbReference type="PANTHER" id="PTHR42915:SF1">
    <property type="entry name" value="PEPTIDOGLYCAN BETA-N-ACETYLMURAMIDASE NAMZ"/>
    <property type="match status" value="1"/>
</dbReference>
<evidence type="ECO:0000313" key="4">
    <source>
        <dbReference type="Proteomes" id="UP000324298"/>
    </source>
</evidence>
<dbReference type="OrthoDB" id="5705574at2"/>
<dbReference type="EMBL" id="SRSD01000005">
    <property type="protein sequence ID" value="KAA0891653.1"/>
    <property type="molecule type" value="Genomic_DNA"/>
</dbReference>
<protein>
    <submittedName>
        <fullName evidence="3">DUF1343 domain-containing protein</fullName>
    </submittedName>
</protein>
<evidence type="ECO:0000259" key="2">
    <source>
        <dbReference type="Pfam" id="PF20732"/>
    </source>
</evidence>
<dbReference type="PIRSF" id="PIRSF016719">
    <property type="entry name" value="UCP016719"/>
    <property type="match status" value="1"/>
</dbReference>
<gene>
    <name evidence="3" type="ORF">ET418_09400</name>
</gene>
<evidence type="ECO:0000313" key="3">
    <source>
        <dbReference type="EMBL" id="KAA0891653.1"/>
    </source>
</evidence>
<dbReference type="Pfam" id="PF07075">
    <property type="entry name" value="NamZ_N"/>
    <property type="match status" value="1"/>
</dbReference>
<dbReference type="InterPro" id="IPR048502">
    <property type="entry name" value="NamZ_N"/>
</dbReference>
<dbReference type="PANTHER" id="PTHR42915">
    <property type="entry name" value="HYPOTHETICAL 460 KDA PROTEIN IN FEUA-SIGW INTERGENIC REGION [PRECURSOR]"/>
    <property type="match status" value="1"/>
</dbReference>
<dbReference type="Proteomes" id="UP000324298">
    <property type="component" value="Unassembled WGS sequence"/>
</dbReference>
<proteinExistence type="predicted"/>